<evidence type="ECO:0000313" key="3">
    <source>
        <dbReference type="Proteomes" id="UP000000383"/>
    </source>
</evidence>
<protein>
    <submittedName>
        <fullName evidence="2">Anti sigma-E protein, RseA</fullName>
    </submittedName>
</protein>
<dbReference type="CDD" id="cd16328">
    <property type="entry name" value="RseA_N"/>
    <property type="match status" value="1"/>
</dbReference>
<evidence type="ECO:0000259" key="1">
    <source>
        <dbReference type="Pfam" id="PF03872"/>
    </source>
</evidence>
<gene>
    <name evidence="2" type="ordered locus">M301_1955</name>
</gene>
<dbReference type="InterPro" id="IPR005572">
    <property type="entry name" value="Anti-sigma_E_RseA_N"/>
</dbReference>
<dbReference type="InterPro" id="IPR036147">
    <property type="entry name" value="Anti-sigma_E_RseA_N_sf"/>
</dbReference>
<dbReference type="SUPFAM" id="SSF89069">
    <property type="entry name" value="N-terminal, cytoplasmic domain of anti-sigmaE factor RseA"/>
    <property type="match status" value="1"/>
</dbReference>
<dbReference type="RefSeq" id="WP_013148639.1">
    <property type="nucleotide sequence ID" value="NC_014207.1"/>
</dbReference>
<organism evidence="2 3">
    <name type="scientific">Methylotenera versatilis (strain 301)</name>
    <dbReference type="NCBI Taxonomy" id="666681"/>
    <lineage>
        <taxon>Bacteria</taxon>
        <taxon>Pseudomonadati</taxon>
        <taxon>Pseudomonadota</taxon>
        <taxon>Betaproteobacteria</taxon>
        <taxon>Nitrosomonadales</taxon>
        <taxon>Methylophilaceae</taxon>
        <taxon>Methylotenera</taxon>
    </lineage>
</organism>
<dbReference type="GO" id="GO:0016989">
    <property type="term" value="F:sigma factor antagonist activity"/>
    <property type="evidence" value="ECO:0007669"/>
    <property type="project" value="InterPro"/>
</dbReference>
<keyword evidence="3" id="KW-1185">Reference proteome</keyword>
<dbReference type="InterPro" id="IPR052383">
    <property type="entry name" value="Anti-sigma-E_RseA-like"/>
</dbReference>
<dbReference type="PANTHER" id="PTHR38104:SF1">
    <property type="entry name" value="ANTI-SIGMA-E FACTOR RSEA"/>
    <property type="match status" value="1"/>
</dbReference>
<name>D7DJW6_METV0</name>
<dbReference type="STRING" id="666681.M301_1955"/>
<dbReference type="KEGG" id="meh:M301_1955"/>
<reference evidence="3" key="1">
    <citation type="submission" date="2010-05" db="EMBL/GenBank/DDBJ databases">
        <title>Complete sequence of Methylotenera sp. 301.</title>
        <authorList>
            <person name="Lucas S."/>
            <person name="Copeland A."/>
            <person name="Lapidus A."/>
            <person name="Cheng J.-F."/>
            <person name="Bruce D."/>
            <person name="Goodwin L."/>
            <person name="Pitluck S."/>
            <person name="Clum A."/>
            <person name="Land M."/>
            <person name="Hauser L."/>
            <person name="Kyrpides N."/>
            <person name="Ivanova N."/>
            <person name="Chistoservova L."/>
            <person name="Kalyuzhnaya M."/>
            <person name="Woyke T."/>
        </authorList>
    </citation>
    <scope>NUCLEOTIDE SEQUENCE [LARGE SCALE GENOMIC DNA]</scope>
    <source>
        <strain evidence="3">301</strain>
    </source>
</reference>
<evidence type="ECO:0000313" key="2">
    <source>
        <dbReference type="EMBL" id="ADI30327.1"/>
    </source>
</evidence>
<dbReference type="PANTHER" id="PTHR38104">
    <property type="match status" value="1"/>
</dbReference>
<accession>D7DJW6</accession>
<reference evidence="2 3" key="2">
    <citation type="journal article" date="2011" name="J. Bacteriol.">
        <title>Genomes of three methylotrophs from a single niche uncover genetic and metabolic divergence of Methylophilaceae.</title>
        <authorList>
            <person name="Lapidus A."/>
            <person name="Clum A."/>
            <person name="Labutti K."/>
            <person name="Kaluzhnaya M.G."/>
            <person name="Lim S."/>
            <person name="Beck D.A."/>
            <person name="Glavina Del Rio T."/>
            <person name="Nolan M."/>
            <person name="Mavromatis K."/>
            <person name="Huntemann M."/>
            <person name="Lucas S."/>
            <person name="Lidstrom M.E."/>
            <person name="Ivanova N."/>
            <person name="Chistoserdova L."/>
        </authorList>
    </citation>
    <scope>NUCLEOTIDE SEQUENCE [LARGE SCALE GENOMIC DNA]</scope>
    <source>
        <strain evidence="2 3">301</strain>
    </source>
</reference>
<feature type="domain" description="Anti sigma-E protein RseA N-terminal" evidence="1">
    <location>
        <begin position="2"/>
        <end position="80"/>
    </location>
</feature>
<sequence length="191" mass="20585">MTEQISALLDDEIALEDAEHLMANMQTHGHGGEVWSQYHLIGDVMRGANALSPNFKQDLMAKIDLEPTVLSPNAAWMNEPKAFNETNELNEARNKKKALDVKSKLPATNLPVVWSVAASFAAVMVVGWMVLQTQVGNQAAPAMVAQAAISQEVTTLPAASEQGVPAEYLMAHQASAPSASSYYIQSASYTE</sequence>
<dbReference type="eggNOG" id="COG3073">
    <property type="taxonomic scope" value="Bacteria"/>
</dbReference>
<dbReference type="OrthoDB" id="8561243at2"/>
<dbReference type="Gene3D" id="1.10.10.880">
    <property type="entry name" value="Anti sigma-E protein RseA, N-terminal domain"/>
    <property type="match status" value="1"/>
</dbReference>
<dbReference type="Pfam" id="PF03872">
    <property type="entry name" value="RseA_N"/>
    <property type="match status" value="1"/>
</dbReference>
<dbReference type="Proteomes" id="UP000000383">
    <property type="component" value="Chromosome"/>
</dbReference>
<dbReference type="EMBL" id="CP002056">
    <property type="protein sequence ID" value="ADI30327.1"/>
    <property type="molecule type" value="Genomic_DNA"/>
</dbReference>
<dbReference type="AlphaFoldDB" id="D7DJW6"/>
<proteinExistence type="predicted"/>
<dbReference type="HOGENOM" id="CLU_081225_1_1_4"/>